<accession>A0ABP8M0T9</accession>
<dbReference type="InterPro" id="IPR014922">
    <property type="entry name" value="YdhG-like"/>
</dbReference>
<dbReference type="Gene3D" id="3.90.1150.200">
    <property type="match status" value="1"/>
</dbReference>
<name>A0ABP8M0T9_9BACT</name>
<dbReference type="Pfam" id="PF08818">
    <property type="entry name" value="DUF1801"/>
    <property type="match status" value="1"/>
</dbReference>
<protein>
    <submittedName>
        <fullName evidence="2">DUF1801 domain-containing protein</fullName>
    </submittedName>
</protein>
<evidence type="ECO:0000313" key="2">
    <source>
        <dbReference type="EMBL" id="GAA4440732.1"/>
    </source>
</evidence>
<dbReference type="EMBL" id="BAABEY010000024">
    <property type="protein sequence ID" value="GAA4440732.1"/>
    <property type="molecule type" value="Genomic_DNA"/>
</dbReference>
<dbReference type="SUPFAM" id="SSF159888">
    <property type="entry name" value="YdhG-like"/>
    <property type="match status" value="1"/>
</dbReference>
<dbReference type="RefSeq" id="WP_345029587.1">
    <property type="nucleotide sequence ID" value="NZ_BAABEY010000024.1"/>
</dbReference>
<evidence type="ECO:0000313" key="3">
    <source>
        <dbReference type="Proteomes" id="UP001501508"/>
    </source>
</evidence>
<organism evidence="2 3">
    <name type="scientific">Ravibacter arvi</name>
    <dbReference type="NCBI Taxonomy" id="2051041"/>
    <lineage>
        <taxon>Bacteria</taxon>
        <taxon>Pseudomonadati</taxon>
        <taxon>Bacteroidota</taxon>
        <taxon>Cytophagia</taxon>
        <taxon>Cytophagales</taxon>
        <taxon>Spirosomataceae</taxon>
        <taxon>Ravibacter</taxon>
    </lineage>
</organism>
<comment type="caution">
    <text evidence="2">The sequence shown here is derived from an EMBL/GenBank/DDBJ whole genome shotgun (WGS) entry which is preliminary data.</text>
</comment>
<gene>
    <name evidence="2" type="ORF">GCM10023091_24780</name>
</gene>
<sequence>MEKAKYTTVDDYIGSFPEQTRELLNQIRATIQATAPEATESISYGMPAYKLNGKPLVYFGGYEHHIGFYATPTGHHAFKEALSRYKQGKGSVQFPLSEPMPLQLIADIVKFRLAEKKP</sequence>
<keyword evidence="3" id="KW-1185">Reference proteome</keyword>
<dbReference type="Proteomes" id="UP001501508">
    <property type="component" value="Unassembled WGS sequence"/>
</dbReference>
<reference evidence="3" key="1">
    <citation type="journal article" date="2019" name="Int. J. Syst. Evol. Microbiol.">
        <title>The Global Catalogue of Microorganisms (GCM) 10K type strain sequencing project: providing services to taxonomists for standard genome sequencing and annotation.</title>
        <authorList>
            <consortium name="The Broad Institute Genomics Platform"/>
            <consortium name="The Broad Institute Genome Sequencing Center for Infectious Disease"/>
            <person name="Wu L."/>
            <person name="Ma J."/>
        </authorList>
    </citation>
    <scope>NUCLEOTIDE SEQUENCE [LARGE SCALE GENOMIC DNA]</scope>
    <source>
        <strain evidence="3">JCM 31920</strain>
    </source>
</reference>
<evidence type="ECO:0000259" key="1">
    <source>
        <dbReference type="Pfam" id="PF08818"/>
    </source>
</evidence>
<proteinExistence type="predicted"/>
<feature type="domain" description="YdhG-like" evidence="1">
    <location>
        <begin position="21"/>
        <end position="112"/>
    </location>
</feature>